<dbReference type="Proteomes" id="UP000050509">
    <property type="component" value="Unassembled WGS sequence"/>
</dbReference>
<reference evidence="1 2" key="1">
    <citation type="submission" date="2015-09" db="EMBL/GenBank/DDBJ databases">
        <title>Draft genome sequence of Kouleothrix aurantiaca JCM 19913.</title>
        <authorList>
            <person name="Hemp J."/>
        </authorList>
    </citation>
    <scope>NUCLEOTIDE SEQUENCE [LARGE SCALE GENOMIC DNA]</scope>
    <source>
        <strain evidence="1 2">COM-B</strain>
    </source>
</reference>
<proteinExistence type="predicted"/>
<organism evidence="1 2">
    <name type="scientific">Kouleothrix aurantiaca</name>
    <dbReference type="NCBI Taxonomy" id="186479"/>
    <lineage>
        <taxon>Bacteria</taxon>
        <taxon>Bacillati</taxon>
        <taxon>Chloroflexota</taxon>
        <taxon>Chloroflexia</taxon>
        <taxon>Chloroflexales</taxon>
        <taxon>Roseiflexineae</taxon>
        <taxon>Roseiflexaceae</taxon>
        <taxon>Kouleothrix</taxon>
    </lineage>
</organism>
<gene>
    <name evidence="1" type="ORF">SE17_03985</name>
</gene>
<accession>A0A0P9DWH8</accession>
<protein>
    <submittedName>
        <fullName evidence="1">Uncharacterized protein</fullName>
    </submittedName>
</protein>
<keyword evidence="2" id="KW-1185">Reference proteome</keyword>
<evidence type="ECO:0000313" key="2">
    <source>
        <dbReference type="Proteomes" id="UP000050509"/>
    </source>
</evidence>
<dbReference type="EMBL" id="LJCR01000063">
    <property type="protein sequence ID" value="KPV54402.1"/>
    <property type="molecule type" value="Genomic_DNA"/>
</dbReference>
<sequence>MIQVTLSRSDLDRLDQIIAHVAAAAWPDCADARGDLDRLDQIIAQFQVDSKEASASANAIPR</sequence>
<name>A0A0P9DWH8_9CHLR</name>
<evidence type="ECO:0000313" key="1">
    <source>
        <dbReference type="EMBL" id="KPV54402.1"/>
    </source>
</evidence>
<dbReference type="AlphaFoldDB" id="A0A0P9DWH8"/>
<comment type="caution">
    <text evidence="1">The sequence shown here is derived from an EMBL/GenBank/DDBJ whole genome shotgun (WGS) entry which is preliminary data.</text>
</comment>